<organism evidence="2 3">
    <name type="scientific">Cercospora zeae-maydis SCOH1-5</name>
    <dbReference type="NCBI Taxonomy" id="717836"/>
    <lineage>
        <taxon>Eukaryota</taxon>
        <taxon>Fungi</taxon>
        <taxon>Dikarya</taxon>
        <taxon>Ascomycota</taxon>
        <taxon>Pezizomycotina</taxon>
        <taxon>Dothideomycetes</taxon>
        <taxon>Dothideomycetidae</taxon>
        <taxon>Mycosphaerellales</taxon>
        <taxon>Mycosphaerellaceae</taxon>
        <taxon>Cercospora</taxon>
    </lineage>
</organism>
<dbReference type="AlphaFoldDB" id="A0A6A6F103"/>
<feature type="region of interest" description="Disordered" evidence="1">
    <location>
        <begin position="1"/>
        <end position="26"/>
    </location>
</feature>
<gene>
    <name evidence="2" type="ORF">CERZMDRAFT_115875</name>
</gene>
<proteinExistence type="predicted"/>
<dbReference type="Proteomes" id="UP000799539">
    <property type="component" value="Unassembled WGS sequence"/>
</dbReference>
<dbReference type="EMBL" id="ML992747">
    <property type="protein sequence ID" value="KAF2206201.1"/>
    <property type="molecule type" value="Genomic_DNA"/>
</dbReference>
<protein>
    <submittedName>
        <fullName evidence="2">Uncharacterized protein</fullName>
    </submittedName>
</protein>
<reference evidence="2" key="1">
    <citation type="journal article" date="2020" name="Stud. Mycol.">
        <title>101 Dothideomycetes genomes: a test case for predicting lifestyles and emergence of pathogens.</title>
        <authorList>
            <person name="Haridas S."/>
            <person name="Albert R."/>
            <person name="Binder M."/>
            <person name="Bloem J."/>
            <person name="Labutti K."/>
            <person name="Salamov A."/>
            <person name="Andreopoulos B."/>
            <person name="Baker S."/>
            <person name="Barry K."/>
            <person name="Bills G."/>
            <person name="Bluhm B."/>
            <person name="Cannon C."/>
            <person name="Castanera R."/>
            <person name="Culley D."/>
            <person name="Daum C."/>
            <person name="Ezra D."/>
            <person name="Gonzalez J."/>
            <person name="Henrissat B."/>
            <person name="Kuo A."/>
            <person name="Liang C."/>
            <person name="Lipzen A."/>
            <person name="Lutzoni F."/>
            <person name="Magnuson J."/>
            <person name="Mondo S."/>
            <person name="Nolan M."/>
            <person name="Ohm R."/>
            <person name="Pangilinan J."/>
            <person name="Park H.-J."/>
            <person name="Ramirez L."/>
            <person name="Alfaro M."/>
            <person name="Sun H."/>
            <person name="Tritt A."/>
            <person name="Yoshinaga Y."/>
            <person name="Zwiers L.-H."/>
            <person name="Turgeon B."/>
            <person name="Goodwin S."/>
            <person name="Spatafora J."/>
            <person name="Crous P."/>
            <person name="Grigoriev I."/>
        </authorList>
    </citation>
    <scope>NUCLEOTIDE SEQUENCE</scope>
    <source>
        <strain evidence="2">SCOH1-5</strain>
    </source>
</reference>
<evidence type="ECO:0000313" key="3">
    <source>
        <dbReference type="Proteomes" id="UP000799539"/>
    </source>
</evidence>
<name>A0A6A6F103_9PEZI</name>
<accession>A0A6A6F103</accession>
<sequence length="58" mass="6400">MTYGAACVPKHTTQEEGNTRPHRNLVGGNNFTQMTLNAHTHAHRGKLFGSEQADEAEH</sequence>
<keyword evidence="3" id="KW-1185">Reference proteome</keyword>
<evidence type="ECO:0000313" key="2">
    <source>
        <dbReference type="EMBL" id="KAF2206201.1"/>
    </source>
</evidence>
<evidence type="ECO:0000256" key="1">
    <source>
        <dbReference type="SAM" id="MobiDB-lite"/>
    </source>
</evidence>